<feature type="domain" description="Mannosylglycerate hydrolase MGH1-like glycoside hydrolase" evidence="3">
    <location>
        <begin position="333"/>
        <end position="586"/>
    </location>
</feature>
<feature type="region of interest" description="Disordered" evidence="1">
    <location>
        <begin position="166"/>
        <end position="187"/>
    </location>
</feature>
<dbReference type="InterPro" id="IPR032856">
    <property type="entry name" value="GDE_N_bis"/>
</dbReference>
<dbReference type="Pfam" id="PF22422">
    <property type="entry name" value="MGH1-like_GH"/>
    <property type="match status" value="1"/>
</dbReference>
<dbReference type="SUPFAM" id="SSF48208">
    <property type="entry name" value="Six-hairpin glycosidases"/>
    <property type="match status" value="1"/>
</dbReference>
<dbReference type="RefSeq" id="WP_239677636.1">
    <property type="nucleotide sequence ID" value="NZ_CP070499.1"/>
</dbReference>
<dbReference type="Proteomes" id="UP000662857">
    <property type="component" value="Chromosome"/>
</dbReference>
<evidence type="ECO:0000313" key="5">
    <source>
        <dbReference type="Proteomes" id="UP000662857"/>
    </source>
</evidence>
<dbReference type="Pfam" id="PF14742">
    <property type="entry name" value="GDE_N_bis"/>
    <property type="match status" value="1"/>
</dbReference>
<sequence length="715" mass="75434">MTDLPAPTPQPYLHERVTCLRAPTVVLSRPDGQLADGADGVFQHDRRVLSRLRVTVDDQAPTPVSQQSLGAGAARFVAVVRHLGDPIADPTVRLERDRRIDGERLLETVTLVNNSRREIAAKVAVELATDFASMDAVKHGEPAAPLRPGTTDRDRMEWVGDSGRTIVGASRPAEPVADPEPAEPVADPEPAVWRWRVRVPAGESWAVTLTVSTEGGAGAHTFRAAAPGWGDPAVSGGPPPLAPLLRQGLADLTALTVADPQHPAEVFAAAGSPWYLTLFGRDSLWAARFLLPFGTGLARGTLHALARRQGRRHDPATAEAPGKIPHEVRSLPPRAVGGHPVYYGTVDATALWICLLHDAWRWGLPAGQVAELLDPLEAALRWLTDESDPDGDGFLEYLDVTGEGLANQGWKDSEDAIQFADGRIAAAPIVLSEAQAYAYEAAQAGAALLAGFDRPGADRLLAWAHRLRDRFRAAFWVADGRGRFPALALDAEKRPVAVPASNLGHLLGTGLLTQAEESEVAARLAAPDLDCGYGLRTLSGEAAGFNPLGYHTGSVWPHDTAIAVLGLARAGHPQPAAALAAGLLRAAPAFDHRLPELFGGVAAAGGPVWAYPASCRPQAWSAASVAVLVQAALGLTADVPAGTVTVAPRPEFADWFPMRVDGVQVAGHPLEIMADGSGQVTVNTAAPLTVRTEPSSLPAPRVPVSRSEPAPERTG</sequence>
<gene>
    <name evidence="4" type="ORF">JQS43_03615</name>
</gene>
<dbReference type="Gene3D" id="1.50.10.10">
    <property type="match status" value="1"/>
</dbReference>
<proteinExistence type="predicted"/>
<dbReference type="InterPro" id="IPR054491">
    <property type="entry name" value="MGH1-like_GH"/>
</dbReference>
<feature type="region of interest" description="Disordered" evidence="1">
    <location>
        <begin position="308"/>
        <end position="330"/>
    </location>
</feature>
<dbReference type="GO" id="GO:0005975">
    <property type="term" value="P:carbohydrate metabolic process"/>
    <property type="evidence" value="ECO:0007669"/>
    <property type="project" value="InterPro"/>
</dbReference>
<dbReference type="InterPro" id="IPR012341">
    <property type="entry name" value="6hp_glycosidase-like_sf"/>
</dbReference>
<feature type="region of interest" description="Disordered" evidence="1">
    <location>
        <begin position="689"/>
        <end position="715"/>
    </location>
</feature>
<accession>A0A895YJB5</accession>
<dbReference type="KEGG" id="nhy:JQS43_03615"/>
<name>A0A895YJB5_9ACTN</name>
<dbReference type="AlphaFoldDB" id="A0A895YJB5"/>
<reference evidence="4" key="1">
    <citation type="submission" date="2021-02" db="EMBL/GenBank/DDBJ databases">
        <title>Natrosporangium hydrolyticum gen. nov., sp. nov, a haloalkaliphilic actinobacterium from a soda solonchak soil.</title>
        <authorList>
            <person name="Sorokin D.Y."/>
            <person name="Khijniak T.V."/>
            <person name="Zakharycheva A.P."/>
            <person name="Boueva O.V."/>
            <person name="Ariskina E.V."/>
            <person name="Hahnke R.L."/>
            <person name="Bunk B."/>
            <person name="Sproer C."/>
            <person name="Schumann P."/>
            <person name="Evtushenko L.I."/>
            <person name="Kublanov I.V."/>
        </authorList>
    </citation>
    <scope>NUCLEOTIDE SEQUENCE</scope>
    <source>
        <strain evidence="4">DSM 106523</strain>
    </source>
</reference>
<keyword evidence="5" id="KW-1185">Reference proteome</keyword>
<protein>
    <submittedName>
        <fullName evidence="4">Amylo-alpha-1,6-glucosidase</fullName>
    </submittedName>
</protein>
<evidence type="ECO:0000259" key="2">
    <source>
        <dbReference type="Pfam" id="PF14742"/>
    </source>
</evidence>
<dbReference type="EMBL" id="CP070499">
    <property type="protein sequence ID" value="QSB15453.1"/>
    <property type="molecule type" value="Genomic_DNA"/>
</dbReference>
<evidence type="ECO:0000313" key="4">
    <source>
        <dbReference type="EMBL" id="QSB15453.1"/>
    </source>
</evidence>
<dbReference type="InterPro" id="IPR008928">
    <property type="entry name" value="6-hairpin_glycosidase_sf"/>
</dbReference>
<evidence type="ECO:0000259" key="3">
    <source>
        <dbReference type="Pfam" id="PF22422"/>
    </source>
</evidence>
<organism evidence="4 5">
    <name type="scientific">Natronosporangium hydrolyticum</name>
    <dbReference type="NCBI Taxonomy" id="2811111"/>
    <lineage>
        <taxon>Bacteria</taxon>
        <taxon>Bacillati</taxon>
        <taxon>Actinomycetota</taxon>
        <taxon>Actinomycetes</taxon>
        <taxon>Micromonosporales</taxon>
        <taxon>Micromonosporaceae</taxon>
        <taxon>Natronosporangium</taxon>
    </lineage>
</organism>
<evidence type="ECO:0000256" key="1">
    <source>
        <dbReference type="SAM" id="MobiDB-lite"/>
    </source>
</evidence>
<feature type="domain" description="Putative glycogen debranching enzyme N-terminal" evidence="2">
    <location>
        <begin position="22"/>
        <end position="209"/>
    </location>
</feature>